<dbReference type="SMART" id="SM00327">
    <property type="entry name" value="VWA"/>
    <property type="match status" value="1"/>
</dbReference>
<dbReference type="GO" id="GO:0005229">
    <property type="term" value="F:intracellularly calcium-gated chloride channel activity"/>
    <property type="evidence" value="ECO:0007669"/>
    <property type="project" value="TreeGrafter"/>
</dbReference>
<protein>
    <submittedName>
        <fullName evidence="3">Calcium-activated chloride channel regulator 4-like</fullName>
    </submittedName>
</protein>
<accession>A0A6J3HH98</accession>
<organism evidence="2 3">
    <name type="scientific">Sapajus apella</name>
    <name type="common">Brown-capped capuchin</name>
    <name type="synonym">Cebus apella</name>
    <dbReference type="NCBI Taxonomy" id="9515"/>
    <lineage>
        <taxon>Eukaryota</taxon>
        <taxon>Metazoa</taxon>
        <taxon>Chordata</taxon>
        <taxon>Craniata</taxon>
        <taxon>Vertebrata</taxon>
        <taxon>Euteleostomi</taxon>
        <taxon>Mammalia</taxon>
        <taxon>Eutheria</taxon>
        <taxon>Euarchontoglires</taxon>
        <taxon>Primates</taxon>
        <taxon>Haplorrhini</taxon>
        <taxon>Platyrrhini</taxon>
        <taxon>Cebidae</taxon>
        <taxon>Cebinae</taxon>
        <taxon>Sapajus</taxon>
    </lineage>
</organism>
<keyword evidence="2" id="KW-1185">Reference proteome</keyword>
<name>A0A6J3HH98_SAPAP</name>
<dbReference type="AlphaFoldDB" id="A0A6J3HH98"/>
<dbReference type="InterPro" id="IPR051266">
    <property type="entry name" value="CLCR"/>
</dbReference>
<dbReference type="PANTHER" id="PTHR10579:SF2">
    <property type="entry name" value="CALCIUM-ACTIVATED CHLORIDE CHANNEL REGULATOR 4"/>
    <property type="match status" value="1"/>
</dbReference>
<dbReference type="FunFam" id="3.40.50.410:FF:000034">
    <property type="entry name" value="calcium-activated chloride channel regulator 1"/>
    <property type="match status" value="1"/>
</dbReference>
<dbReference type="InterPro" id="IPR002035">
    <property type="entry name" value="VWF_A"/>
</dbReference>
<sequence length="172" mass="18759">MVTSPSPPVFSLLKISQRIVCLVLDKSGSMVGYNRLNRMNQAAIQFLLQTVENGSWVGMVHFDSTATIINKLIQIISSNERNTLLEKLPTYAQGGTSICSGIKSAFQVIRELYSQLDGSEIVLLTDGEDNTASSCIDEVKQSGAIVHFIALGKDADEAVIEMSNITGKTWFI</sequence>
<dbReference type="Gene3D" id="3.40.50.410">
    <property type="entry name" value="von Willebrand factor, type A domain"/>
    <property type="match status" value="1"/>
</dbReference>
<dbReference type="GeneID" id="116547726"/>
<dbReference type="GO" id="GO:0005886">
    <property type="term" value="C:plasma membrane"/>
    <property type="evidence" value="ECO:0007669"/>
    <property type="project" value="TreeGrafter"/>
</dbReference>
<evidence type="ECO:0000313" key="3">
    <source>
        <dbReference type="RefSeq" id="XP_032129466.1"/>
    </source>
</evidence>
<reference evidence="3" key="1">
    <citation type="submission" date="2025-08" db="UniProtKB">
        <authorList>
            <consortium name="RefSeq"/>
        </authorList>
    </citation>
    <scope>IDENTIFICATION</scope>
    <source>
        <tissue evidence="3">Blood</tissue>
    </source>
</reference>
<feature type="non-terminal residue" evidence="3">
    <location>
        <position position="172"/>
    </location>
</feature>
<dbReference type="SUPFAM" id="SSF53300">
    <property type="entry name" value="vWA-like"/>
    <property type="match status" value="1"/>
</dbReference>
<dbReference type="PROSITE" id="PS50234">
    <property type="entry name" value="VWFA"/>
    <property type="match status" value="1"/>
</dbReference>
<feature type="domain" description="VWFA" evidence="1">
    <location>
        <begin position="19"/>
        <end position="167"/>
    </location>
</feature>
<dbReference type="CDD" id="cd00198">
    <property type="entry name" value="vWFA"/>
    <property type="match status" value="1"/>
</dbReference>
<evidence type="ECO:0000313" key="2">
    <source>
        <dbReference type="Proteomes" id="UP000504640"/>
    </source>
</evidence>
<evidence type="ECO:0000259" key="1">
    <source>
        <dbReference type="PROSITE" id="PS50234"/>
    </source>
</evidence>
<dbReference type="PANTHER" id="PTHR10579">
    <property type="entry name" value="CALCIUM-ACTIVATED CHLORIDE CHANNEL REGULATOR"/>
    <property type="match status" value="1"/>
</dbReference>
<dbReference type="Pfam" id="PF00092">
    <property type="entry name" value="VWA"/>
    <property type="match status" value="1"/>
</dbReference>
<dbReference type="Proteomes" id="UP000504640">
    <property type="component" value="Unplaced"/>
</dbReference>
<proteinExistence type="predicted"/>
<dbReference type="InterPro" id="IPR036465">
    <property type="entry name" value="vWFA_dom_sf"/>
</dbReference>
<dbReference type="RefSeq" id="XP_032129466.1">
    <property type="nucleotide sequence ID" value="XM_032273575.1"/>
</dbReference>
<gene>
    <name evidence="3" type="primary">LOC116547726</name>
</gene>